<feature type="compositionally biased region" description="Low complexity" evidence="2">
    <location>
        <begin position="389"/>
        <end position="414"/>
    </location>
</feature>
<feature type="region of interest" description="Disordered" evidence="2">
    <location>
        <begin position="389"/>
        <end position="446"/>
    </location>
</feature>
<proteinExistence type="inferred from homology"/>
<comment type="caution">
    <text evidence="5">The sequence shown here is derived from an EMBL/GenBank/DDBJ whole genome shotgun (WGS) entry which is preliminary data.</text>
</comment>
<gene>
    <name evidence="5" type="ORF">HNR13_002058</name>
</gene>
<dbReference type="Pfam" id="PF03816">
    <property type="entry name" value="LytR_cpsA_psr"/>
    <property type="match status" value="1"/>
</dbReference>
<dbReference type="InterPro" id="IPR004474">
    <property type="entry name" value="LytR_CpsA_psr"/>
</dbReference>
<evidence type="ECO:0000256" key="1">
    <source>
        <dbReference type="ARBA" id="ARBA00006068"/>
    </source>
</evidence>
<sequence>MTPPRHADPAFPAGDSGAAEPVRRNVAHAQRVRPSVTKRILLSVAGALAVVLVAVGAFAAYSYVDLSNGLHRSAITLPGGPKKKDVAETNILVMGLDSRLDENGNPLPADVYNALHAGGQGDGGYNANVLMLIHIPAGGKKAVGISIPRDDYAPLSGSPDGVSQSKIKEAYGLALDQKLTELTKAGVAHDDAYQQARTFARQTELQTVSDFLGGVRIDHFIEVTMAAFYQVAQAVQPVTVCIAEDTQDPYSGADFKAGVQQLSASQAVSFVRQRRDENNTALNFTDLDRERRQQAFIVSLATKLKKADTFANPATLESLISAAKQNIALDSGFDLLSFASEAQHLAGGNITFTTLPITGYGVRDGKDVNLVDPDQIHAIVQQLLNPPAATATPTAAPGATASGVPVPSASAAAPAPTPSATKPPGPNGTYTDPTAPLPSGGVPCVK</sequence>
<dbReference type="RefSeq" id="WP_179605661.1">
    <property type="nucleotide sequence ID" value="NZ_BAABEH010000001.1"/>
</dbReference>
<evidence type="ECO:0000256" key="3">
    <source>
        <dbReference type="SAM" id="Phobius"/>
    </source>
</evidence>
<name>A0A853CWM3_9MICO</name>
<evidence type="ECO:0000256" key="2">
    <source>
        <dbReference type="SAM" id="MobiDB-lite"/>
    </source>
</evidence>
<dbReference type="AlphaFoldDB" id="A0A853CWM3"/>
<evidence type="ECO:0000259" key="4">
    <source>
        <dbReference type="Pfam" id="PF03816"/>
    </source>
</evidence>
<dbReference type="EMBL" id="JACCFL010000001">
    <property type="protein sequence ID" value="NYJ23771.1"/>
    <property type="molecule type" value="Genomic_DNA"/>
</dbReference>
<comment type="similarity">
    <text evidence="1">Belongs to the LytR/CpsA/Psr (LCP) family.</text>
</comment>
<feature type="domain" description="Cell envelope-related transcriptional attenuator" evidence="4">
    <location>
        <begin position="127"/>
        <end position="305"/>
    </location>
</feature>
<dbReference type="InterPro" id="IPR050922">
    <property type="entry name" value="LytR/CpsA/Psr_CW_biosynth"/>
</dbReference>
<feature type="compositionally biased region" description="Pro residues" evidence="2">
    <location>
        <begin position="415"/>
        <end position="426"/>
    </location>
</feature>
<keyword evidence="3" id="KW-0812">Transmembrane</keyword>
<keyword evidence="3" id="KW-1133">Transmembrane helix</keyword>
<keyword evidence="3" id="KW-0472">Membrane</keyword>
<feature type="transmembrane region" description="Helical" evidence="3">
    <location>
        <begin position="40"/>
        <end position="64"/>
    </location>
</feature>
<accession>A0A853CWM3</accession>
<dbReference type="Gene3D" id="3.40.630.190">
    <property type="entry name" value="LCP protein"/>
    <property type="match status" value="1"/>
</dbReference>
<protein>
    <submittedName>
        <fullName evidence="5">LCP family protein required for cell wall assembly</fullName>
    </submittedName>
</protein>
<dbReference type="PANTHER" id="PTHR33392:SF6">
    <property type="entry name" value="POLYISOPRENYL-TEICHOIC ACID--PEPTIDOGLYCAN TEICHOIC ACID TRANSFERASE TAGU"/>
    <property type="match status" value="1"/>
</dbReference>
<evidence type="ECO:0000313" key="6">
    <source>
        <dbReference type="Proteomes" id="UP000578352"/>
    </source>
</evidence>
<dbReference type="NCBIfam" id="TIGR00350">
    <property type="entry name" value="lytR_cpsA_psr"/>
    <property type="match status" value="1"/>
</dbReference>
<reference evidence="5 6" key="1">
    <citation type="submission" date="2020-07" db="EMBL/GenBank/DDBJ databases">
        <title>Sequencing the genomes of 1000 actinobacteria strains.</title>
        <authorList>
            <person name="Klenk H.-P."/>
        </authorList>
    </citation>
    <scope>NUCLEOTIDE SEQUENCE [LARGE SCALE GENOMIC DNA]</scope>
    <source>
        <strain evidence="5 6">DSM 15165</strain>
    </source>
</reference>
<organism evidence="5 6">
    <name type="scientific">Leifsonia shinshuensis</name>
    <dbReference type="NCBI Taxonomy" id="150026"/>
    <lineage>
        <taxon>Bacteria</taxon>
        <taxon>Bacillati</taxon>
        <taxon>Actinomycetota</taxon>
        <taxon>Actinomycetes</taxon>
        <taxon>Micrococcales</taxon>
        <taxon>Microbacteriaceae</taxon>
        <taxon>Leifsonia</taxon>
    </lineage>
</organism>
<evidence type="ECO:0000313" key="5">
    <source>
        <dbReference type="EMBL" id="NYJ23771.1"/>
    </source>
</evidence>
<dbReference type="PANTHER" id="PTHR33392">
    <property type="entry name" value="POLYISOPRENYL-TEICHOIC ACID--PEPTIDOGLYCAN TEICHOIC ACID TRANSFERASE TAGU"/>
    <property type="match status" value="1"/>
</dbReference>
<dbReference type="Proteomes" id="UP000578352">
    <property type="component" value="Unassembled WGS sequence"/>
</dbReference>